<dbReference type="EMBL" id="VSSQ01053667">
    <property type="protein sequence ID" value="MPN07668.1"/>
    <property type="molecule type" value="Genomic_DNA"/>
</dbReference>
<proteinExistence type="predicted"/>
<protein>
    <recommendedName>
        <fullName evidence="2">Flagellar biosynthetic protein FlhB</fullName>
    </recommendedName>
</protein>
<dbReference type="InterPro" id="IPR006135">
    <property type="entry name" value="T3SS_substrate_exporter"/>
</dbReference>
<dbReference type="AlphaFoldDB" id="A0A645F041"/>
<dbReference type="Pfam" id="PF01312">
    <property type="entry name" value="Bac_export_2"/>
    <property type="match status" value="1"/>
</dbReference>
<dbReference type="Gene3D" id="3.40.1690.10">
    <property type="entry name" value="secretion proteins EscU"/>
    <property type="match status" value="1"/>
</dbReference>
<dbReference type="GO" id="GO:0005886">
    <property type="term" value="C:plasma membrane"/>
    <property type="evidence" value="ECO:0007669"/>
    <property type="project" value="TreeGrafter"/>
</dbReference>
<organism evidence="1">
    <name type="scientific">bioreactor metagenome</name>
    <dbReference type="NCBI Taxonomy" id="1076179"/>
    <lineage>
        <taxon>unclassified sequences</taxon>
        <taxon>metagenomes</taxon>
        <taxon>ecological metagenomes</taxon>
    </lineage>
</organism>
<dbReference type="PANTHER" id="PTHR30531">
    <property type="entry name" value="FLAGELLAR BIOSYNTHETIC PROTEIN FLHB"/>
    <property type="match status" value="1"/>
</dbReference>
<dbReference type="InterPro" id="IPR029025">
    <property type="entry name" value="T3SS_substrate_exporter_C"/>
</dbReference>
<reference evidence="1" key="1">
    <citation type="submission" date="2019-08" db="EMBL/GenBank/DDBJ databases">
        <authorList>
            <person name="Kucharzyk K."/>
            <person name="Murdoch R.W."/>
            <person name="Higgins S."/>
            <person name="Loffler F."/>
        </authorList>
    </citation>
    <scope>NUCLEOTIDE SEQUENCE</scope>
</reference>
<evidence type="ECO:0000313" key="1">
    <source>
        <dbReference type="EMBL" id="MPN07668.1"/>
    </source>
</evidence>
<sequence>MSGYDEKFKQRAVALKYDKDNNLSAPIIVASGMGYTAEKILEVASQNDIPVYEDTSLATMLSRLNLGAEIPPELYKAIVDIYIYFLKFSPNNQINSNLDENKDV</sequence>
<dbReference type="PANTHER" id="PTHR30531:SF12">
    <property type="entry name" value="FLAGELLAR BIOSYNTHETIC PROTEIN FLHB"/>
    <property type="match status" value="1"/>
</dbReference>
<accession>A0A645F041</accession>
<dbReference type="SUPFAM" id="SSF160544">
    <property type="entry name" value="EscU C-terminal domain-like"/>
    <property type="match status" value="1"/>
</dbReference>
<dbReference type="GO" id="GO:0009306">
    <property type="term" value="P:protein secretion"/>
    <property type="evidence" value="ECO:0007669"/>
    <property type="project" value="InterPro"/>
</dbReference>
<name>A0A645F041_9ZZZZ</name>
<gene>
    <name evidence="1" type="ORF">SDC9_154939</name>
</gene>
<comment type="caution">
    <text evidence="1">The sequence shown here is derived from an EMBL/GenBank/DDBJ whole genome shotgun (WGS) entry which is preliminary data.</text>
</comment>
<evidence type="ECO:0008006" key="2">
    <source>
        <dbReference type="Google" id="ProtNLM"/>
    </source>
</evidence>